<dbReference type="GO" id="GO:0005783">
    <property type="term" value="C:endoplasmic reticulum"/>
    <property type="evidence" value="ECO:0007669"/>
    <property type="project" value="TreeGrafter"/>
</dbReference>
<dbReference type="PANTHER" id="PTHR44298">
    <property type="entry name" value="DNAJ HOMOLOG SUBFAMILY B MEMBER 11"/>
    <property type="match status" value="1"/>
</dbReference>
<name>A0A8J2HDF1_COTCN</name>
<dbReference type="Proteomes" id="UP000786811">
    <property type="component" value="Unassembled WGS sequence"/>
</dbReference>
<feature type="signal peptide" evidence="7">
    <location>
        <begin position="1"/>
        <end position="22"/>
    </location>
</feature>
<dbReference type="SUPFAM" id="SSF46565">
    <property type="entry name" value="Chaperone J-domain"/>
    <property type="match status" value="1"/>
</dbReference>
<dbReference type="SMART" id="SM00382">
    <property type="entry name" value="AAA"/>
    <property type="match status" value="1"/>
</dbReference>
<dbReference type="Pfam" id="PF01556">
    <property type="entry name" value="DnaJ_C"/>
    <property type="match status" value="1"/>
</dbReference>
<dbReference type="InterPro" id="IPR018253">
    <property type="entry name" value="DnaJ_domain_CS"/>
</dbReference>
<dbReference type="InterPro" id="IPR027417">
    <property type="entry name" value="P-loop_NTPase"/>
</dbReference>
<dbReference type="GO" id="GO:0005739">
    <property type="term" value="C:mitochondrion"/>
    <property type="evidence" value="ECO:0007669"/>
    <property type="project" value="UniProtKB-SubCell"/>
</dbReference>
<dbReference type="GO" id="GO:0016887">
    <property type="term" value="F:ATP hydrolysis activity"/>
    <property type="evidence" value="ECO:0007669"/>
    <property type="project" value="InterPro"/>
</dbReference>
<evidence type="ECO:0000256" key="3">
    <source>
        <dbReference type="ARBA" id="ARBA00022741"/>
    </source>
</evidence>
<dbReference type="InterPro" id="IPR003593">
    <property type="entry name" value="AAA+_ATPase"/>
</dbReference>
<protein>
    <submittedName>
        <fullName evidence="9">Similar to shv: DnaJ homolog shv (Drosophila melanogaster)</fullName>
    </submittedName>
</protein>
<evidence type="ECO:0000259" key="8">
    <source>
        <dbReference type="PROSITE" id="PS50076"/>
    </source>
</evidence>
<dbReference type="AlphaFoldDB" id="A0A8J2HDF1"/>
<evidence type="ECO:0000313" key="10">
    <source>
        <dbReference type="Proteomes" id="UP000786811"/>
    </source>
</evidence>
<keyword evidence="6" id="KW-0325">Glycoprotein</keyword>
<feature type="domain" description="J" evidence="8">
    <location>
        <begin position="26"/>
        <end position="91"/>
    </location>
</feature>
<comment type="caution">
    <text evidence="9">The sequence shown here is derived from an EMBL/GenBank/DDBJ whole genome shotgun (WGS) entry which is preliminary data.</text>
</comment>
<dbReference type="Gene3D" id="2.60.260.20">
    <property type="entry name" value="Urease metallochaperone UreE, N-terminal domain"/>
    <property type="match status" value="2"/>
</dbReference>
<dbReference type="CDD" id="cd06257">
    <property type="entry name" value="DnaJ"/>
    <property type="match status" value="1"/>
</dbReference>
<evidence type="ECO:0000313" key="9">
    <source>
        <dbReference type="EMBL" id="CAG5094894.1"/>
    </source>
</evidence>
<keyword evidence="3" id="KW-0547">Nucleotide-binding</keyword>
<dbReference type="FunFam" id="2.60.260.20:FF:000013">
    <property type="entry name" value="DnaJ subfamily B member 11"/>
    <property type="match status" value="1"/>
</dbReference>
<keyword evidence="10" id="KW-1185">Reference proteome</keyword>
<dbReference type="Pfam" id="PF17862">
    <property type="entry name" value="AAA_lid_3"/>
    <property type="match status" value="1"/>
</dbReference>
<sequence>MAAFHIFQLLFINLLFYTAVIAAGRDFYAILGVSKSANTNAVKKAYRTLAKQLHPDKNKDDPEASQKFQDLGAAYEVLSDPEKREMYDRCGEECLKKDGMMNNNDPFASFFGDFGFHFGGESQQEREAPRGNNILMDLSVTLEELYSGNFVEITRNKLVIKPAKGTRKCNCRQELVTRNLGSGRFQMTQQTVCSECPNVKLVNEERLLEVEVEPGMVDGQEIKFFAEGEPHTDGDAGDLILKIRTQPHRIFERIGDDLYTNITISLQDALIGFKLDLTHLDGHKVTILREKVTKPGAKIRKKGEGMPNYENNNLYGTLYITVDVAFPEKDFTTEEKEAIKELLQQSSVNRIYNGILTAFGFFGMRWMINQIDPITKTKKKTQEKAREQLAKLGITASIDTNQLTEYEMLIAANLIDPKDIPVSWNNIAGLDTIIQELKETVILPIRRKKLFEDSKLTQAPKGVLLHGPPGCGKTMIAKATARESGTCFINLDVGMLTDKWYGESQKLTNAVFSLAVKLQPCIIFIDEIDSFLRVRSSQDHEATAMMKAQFMSLWDGLITDPSCTVIIMGATNRPKDLDRAILRRLPATFHVGLPTVEQRTEILNLILKTEPIDTDVDIDKLSKLTEGFSGSDLHEMCRTASLYRVRDYSREHPNSFHDMLENANSDEILANTSSSNDEEYHDTLRPIVHDDLMTAFEKMRISKVKTGSLNNMSRFDLD</sequence>
<dbReference type="InterPro" id="IPR051736">
    <property type="entry name" value="DnaJ-B11-like"/>
</dbReference>
<dbReference type="Gene3D" id="1.10.8.60">
    <property type="match status" value="1"/>
</dbReference>
<dbReference type="InterPro" id="IPR036869">
    <property type="entry name" value="J_dom_sf"/>
</dbReference>
<keyword evidence="2 7" id="KW-0732">Signal</keyword>
<organism evidence="9 10">
    <name type="scientific">Cotesia congregata</name>
    <name type="common">Parasitoid wasp</name>
    <name type="synonym">Apanteles congregatus</name>
    <dbReference type="NCBI Taxonomy" id="51543"/>
    <lineage>
        <taxon>Eukaryota</taxon>
        <taxon>Metazoa</taxon>
        <taxon>Ecdysozoa</taxon>
        <taxon>Arthropoda</taxon>
        <taxon>Hexapoda</taxon>
        <taxon>Insecta</taxon>
        <taxon>Pterygota</taxon>
        <taxon>Neoptera</taxon>
        <taxon>Endopterygota</taxon>
        <taxon>Hymenoptera</taxon>
        <taxon>Apocrita</taxon>
        <taxon>Ichneumonoidea</taxon>
        <taxon>Braconidae</taxon>
        <taxon>Microgastrinae</taxon>
        <taxon>Cotesia</taxon>
    </lineage>
</organism>
<evidence type="ECO:0000256" key="7">
    <source>
        <dbReference type="SAM" id="SignalP"/>
    </source>
</evidence>
<keyword evidence="5" id="KW-0496">Mitochondrion</keyword>
<reference evidence="9" key="1">
    <citation type="submission" date="2021-04" db="EMBL/GenBank/DDBJ databases">
        <authorList>
            <person name="Chebbi M.A.C M."/>
        </authorList>
    </citation>
    <scope>NUCLEOTIDE SEQUENCE</scope>
</reference>
<dbReference type="GO" id="GO:0051082">
    <property type="term" value="F:unfolded protein binding"/>
    <property type="evidence" value="ECO:0007669"/>
    <property type="project" value="InterPro"/>
</dbReference>
<dbReference type="SUPFAM" id="SSF52540">
    <property type="entry name" value="P-loop containing nucleoside triphosphate hydrolases"/>
    <property type="match status" value="1"/>
</dbReference>
<dbReference type="GO" id="GO:0005524">
    <property type="term" value="F:ATP binding"/>
    <property type="evidence" value="ECO:0007669"/>
    <property type="project" value="UniProtKB-KW"/>
</dbReference>
<dbReference type="EMBL" id="CAJNRD030001121">
    <property type="protein sequence ID" value="CAG5094894.1"/>
    <property type="molecule type" value="Genomic_DNA"/>
</dbReference>
<dbReference type="OrthoDB" id="10254455at2759"/>
<dbReference type="FunFam" id="1.10.287.110:FF:000040">
    <property type="entry name" value="dnaJ homolog subfamily B member 11"/>
    <property type="match status" value="1"/>
</dbReference>
<dbReference type="InterPro" id="IPR001623">
    <property type="entry name" value="DnaJ_domain"/>
</dbReference>
<feature type="chain" id="PRO_5035153099" evidence="7">
    <location>
        <begin position="23"/>
        <end position="718"/>
    </location>
</feature>
<dbReference type="CDD" id="cd19520">
    <property type="entry name" value="RecA-like_ATAD1"/>
    <property type="match status" value="1"/>
</dbReference>
<dbReference type="InterPro" id="IPR003960">
    <property type="entry name" value="ATPase_AAA_CS"/>
</dbReference>
<dbReference type="CDD" id="cd10747">
    <property type="entry name" value="DnaJ_C"/>
    <property type="match status" value="1"/>
</dbReference>
<dbReference type="Pfam" id="PF00226">
    <property type="entry name" value="DnaJ"/>
    <property type="match status" value="1"/>
</dbReference>
<dbReference type="SMART" id="SM00271">
    <property type="entry name" value="DnaJ"/>
    <property type="match status" value="1"/>
</dbReference>
<comment type="subcellular location">
    <subcellularLocation>
        <location evidence="1">Mitochondrion</location>
    </subcellularLocation>
</comment>
<dbReference type="InterPro" id="IPR008971">
    <property type="entry name" value="HSP40/DnaJ_pept-bd"/>
</dbReference>
<evidence type="ECO:0000256" key="1">
    <source>
        <dbReference type="ARBA" id="ARBA00004173"/>
    </source>
</evidence>
<dbReference type="PROSITE" id="PS50076">
    <property type="entry name" value="DNAJ_2"/>
    <property type="match status" value="1"/>
</dbReference>
<accession>A0A8J2HDF1</accession>
<dbReference type="InterPro" id="IPR002939">
    <property type="entry name" value="DnaJ_C"/>
</dbReference>
<dbReference type="Gene3D" id="3.40.50.300">
    <property type="entry name" value="P-loop containing nucleotide triphosphate hydrolases"/>
    <property type="match status" value="1"/>
</dbReference>
<dbReference type="PANTHER" id="PTHR44298:SF1">
    <property type="entry name" value="DNAJ HOMOLOG SUBFAMILY B MEMBER 11"/>
    <property type="match status" value="1"/>
</dbReference>
<dbReference type="PROSITE" id="PS00636">
    <property type="entry name" value="DNAJ_1"/>
    <property type="match status" value="1"/>
</dbReference>
<evidence type="ECO:0000256" key="6">
    <source>
        <dbReference type="ARBA" id="ARBA00023180"/>
    </source>
</evidence>
<dbReference type="GO" id="GO:0051787">
    <property type="term" value="F:misfolded protein binding"/>
    <property type="evidence" value="ECO:0007669"/>
    <property type="project" value="TreeGrafter"/>
</dbReference>
<dbReference type="Pfam" id="PF00004">
    <property type="entry name" value="AAA"/>
    <property type="match status" value="1"/>
</dbReference>
<dbReference type="GO" id="GO:0006457">
    <property type="term" value="P:protein folding"/>
    <property type="evidence" value="ECO:0007669"/>
    <property type="project" value="InterPro"/>
</dbReference>
<keyword evidence="4" id="KW-0067">ATP-binding</keyword>
<dbReference type="InterPro" id="IPR003959">
    <property type="entry name" value="ATPase_AAA_core"/>
</dbReference>
<dbReference type="InterPro" id="IPR041569">
    <property type="entry name" value="AAA_lid_3"/>
</dbReference>
<dbReference type="Gene3D" id="1.10.287.110">
    <property type="entry name" value="DnaJ domain"/>
    <property type="match status" value="1"/>
</dbReference>
<dbReference type="PRINTS" id="PR00625">
    <property type="entry name" value="JDOMAIN"/>
</dbReference>
<evidence type="ECO:0000256" key="2">
    <source>
        <dbReference type="ARBA" id="ARBA00022729"/>
    </source>
</evidence>
<dbReference type="PROSITE" id="PS00674">
    <property type="entry name" value="AAA"/>
    <property type="match status" value="1"/>
</dbReference>
<evidence type="ECO:0000256" key="5">
    <source>
        <dbReference type="ARBA" id="ARBA00023128"/>
    </source>
</evidence>
<gene>
    <name evidence="9" type="ORF">HICCMSTLAB_LOCUS7437</name>
</gene>
<proteinExistence type="predicted"/>
<evidence type="ECO:0000256" key="4">
    <source>
        <dbReference type="ARBA" id="ARBA00022840"/>
    </source>
</evidence>
<dbReference type="SUPFAM" id="SSF49493">
    <property type="entry name" value="HSP40/DnaJ peptide-binding domain"/>
    <property type="match status" value="2"/>
</dbReference>
<dbReference type="FunFam" id="3.40.50.300:FF:000538">
    <property type="entry name" value="ATPase family AAA domain-containing protein 1"/>
    <property type="match status" value="1"/>
</dbReference>